<dbReference type="SUPFAM" id="SSF53254">
    <property type="entry name" value="Phosphoglycerate mutase-like"/>
    <property type="match status" value="1"/>
</dbReference>
<dbReference type="InterPro" id="IPR013078">
    <property type="entry name" value="His_Pase_superF_clade-1"/>
</dbReference>
<dbReference type="InterPro" id="IPR050275">
    <property type="entry name" value="PGM_Phosphatase"/>
</dbReference>
<organism evidence="3 4">
    <name type="scientific">Luoshenia tenuis</name>
    <dbReference type="NCBI Taxonomy" id="2763654"/>
    <lineage>
        <taxon>Bacteria</taxon>
        <taxon>Bacillati</taxon>
        <taxon>Bacillota</taxon>
        <taxon>Clostridia</taxon>
        <taxon>Christensenellales</taxon>
        <taxon>Christensenellaceae</taxon>
        <taxon>Luoshenia</taxon>
    </lineage>
</organism>
<comment type="caution">
    <text evidence="3">The sequence shown here is derived from an EMBL/GenBank/DDBJ whole genome shotgun (WGS) entry which is preliminary data.</text>
</comment>
<keyword evidence="4" id="KW-1185">Reference proteome</keyword>
<dbReference type="InterPro" id="IPR029033">
    <property type="entry name" value="His_PPase_superfam"/>
</dbReference>
<dbReference type="Gene3D" id="3.40.50.1240">
    <property type="entry name" value="Phosphoglycerate mutase-like"/>
    <property type="match status" value="1"/>
</dbReference>
<feature type="active site" description="Tele-phosphohistidine intermediate" evidence="1">
    <location>
        <position position="8"/>
    </location>
</feature>
<dbReference type="SMART" id="SM00855">
    <property type="entry name" value="PGAM"/>
    <property type="match status" value="1"/>
</dbReference>
<dbReference type="RefSeq" id="WP_249284912.1">
    <property type="nucleotide sequence ID" value="NZ_JACRSO010000002.1"/>
</dbReference>
<evidence type="ECO:0000313" key="3">
    <source>
        <dbReference type="EMBL" id="MBC8528993.1"/>
    </source>
</evidence>
<dbReference type="CDD" id="cd07067">
    <property type="entry name" value="HP_PGM_like"/>
    <property type="match status" value="1"/>
</dbReference>
<reference evidence="3" key="1">
    <citation type="submission" date="2020-08" db="EMBL/GenBank/DDBJ databases">
        <title>Genome public.</title>
        <authorList>
            <person name="Liu C."/>
            <person name="Sun Q."/>
        </authorList>
    </citation>
    <scope>NUCLEOTIDE SEQUENCE</scope>
    <source>
        <strain evidence="3">NSJ-44</strain>
    </source>
</reference>
<dbReference type="EMBL" id="JACRSO010000002">
    <property type="protein sequence ID" value="MBC8528993.1"/>
    <property type="molecule type" value="Genomic_DNA"/>
</dbReference>
<feature type="binding site" evidence="2">
    <location>
        <begin position="7"/>
        <end position="14"/>
    </location>
    <ligand>
        <name>substrate</name>
    </ligand>
</feature>
<evidence type="ECO:0000256" key="2">
    <source>
        <dbReference type="PIRSR" id="PIRSR613078-2"/>
    </source>
</evidence>
<dbReference type="PANTHER" id="PTHR48100">
    <property type="entry name" value="BROAD-SPECIFICITY PHOSPHATASE YOR283W-RELATED"/>
    <property type="match status" value="1"/>
</dbReference>
<protein>
    <submittedName>
        <fullName evidence="3">Histidine phosphatase family protein</fullName>
    </submittedName>
</protein>
<dbReference type="GO" id="GO:0016791">
    <property type="term" value="F:phosphatase activity"/>
    <property type="evidence" value="ECO:0007669"/>
    <property type="project" value="TreeGrafter"/>
</dbReference>
<accession>A0A926HMC4</accession>
<feature type="binding site" evidence="2">
    <location>
        <position position="57"/>
    </location>
    <ligand>
        <name>substrate</name>
    </ligand>
</feature>
<dbReference type="AlphaFoldDB" id="A0A926HMC4"/>
<evidence type="ECO:0000313" key="4">
    <source>
        <dbReference type="Proteomes" id="UP000654279"/>
    </source>
</evidence>
<dbReference type="Proteomes" id="UP000654279">
    <property type="component" value="Unassembled WGS sequence"/>
</dbReference>
<gene>
    <name evidence="3" type="ORF">H8699_06100</name>
</gene>
<proteinExistence type="predicted"/>
<evidence type="ECO:0000256" key="1">
    <source>
        <dbReference type="PIRSR" id="PIRSR613078-1"/>
    </source>
</evidence>
<feature type="active site" description="Proton donor/acceptor" evidence="1">
    <location>
        <position position="81"/>
    </location>
</feature>
<sequence length="204" mass="23236">MELYIFRHGHTVWNGEHRFQGQTDIPLDELGLRQVACLAQRAKELDFKRLFTSPLTRARQTAQAIAQVKHLEIEPWDDLLEVDFGSWEGLKVSEAAETFPEFYDCLWKDPMNCNPEGKERLETVIARAQRVLDRCTGEFSDENIGIATHGYFSSVLMSLAIARPWEQLGDMLVRNATLSVLRWDGAKWTLPTMGDAAHLEAMDG</sequence>
<dbReference type="Pfam" id="PF00300">
    <property type="entry name" value="His_Phos_1"/>
    <property type="match status" value="1"/>
</dbReference>
<dbReference type="PIRSF" id="PIRSF000709">
    <property type="entry name" value="6PFK_2-Ptase"/>
    <property type="match status" value="1"/>
</dbReference>
<name>A0A926HMC4_9FIRM</name>